<evidence type="ECO:0000256" key="1">
    <source>
        <dbReference type="ARBA" id="ARBA00012513"/>
    </source>
</evidence>
<name>A0A7K0GAM6_9ACTN</name>
<evidence type="ECO:0000256" key="2">
    <source>
        <dbReference type="ARBA" id="ARBA00022527"/>
    </source>
</evidence>
<keyword evidence="10" id="KW-1185">Reference proteome</keyword>
<keyword evidence="2" id="KW-0723">Serine/threonine-protein kinase</keyword>
<dbReference type="InterPro" id="IPR008266">
    <property type="entry name" value="Tyr_kinase_AS"/>
</dbReference>
<keyword evidence="4" id="KW-0547">Nucleotide-binding</keyword>
<evidence type="ECO:0000259" key="8">
    <source>
        <dbReference type="PROSITE" id="PS50011"/>
    </source>
</evidence>
<evidence type="ECO:0000256" key="5">
    <source>
        <dbReference type="ARBA" id="ARBA00022777"/>
    </source>
</evidence>
<proteinExistence type="predicted"/>
<accession>A0A7K0GAM6</accession>
<evidence type="ECO:0000256" key="7">
    <source>
        <dbReference type="SAM" id="Phobius"/>
    </source>
</evidence>
<dbReference type="CDD" id="cd14014">
    <property type="entry name" value="STKc_PknB_like"/>
    <property type="match status" value="1"/>
</dbReference>
<dbReference type="GO" id="GO:0004674">
    <property type="term" value="F:protein serine/threonine kinase activity"/>
    <property type="evidence" value="ECO:0007669"/>
    <property type="project" value="UniProtKB-KW"/>
</dbReference>
<protein>
    <recommendedName>
        <fullName evidence="1">non-specific serine/threonine protein kinase</fullName>
        <ecNumber evidence="1">2.7.11.1</ecNumber>
    </recommendedName>
</protein>
<feature type="domain" description="Protein kinase" evidence="8">
    <location>
        <begin position="18"/>
        <end position="251"/>
    </location>
</feature>
<evidence type="ECO:0000256" key="3">
    <source>
        <dbReference type="ARBA" id="ARBA00022679"/>
    </source>
</evidence>
<dbReference type="EMBL" id="VTFZ01000016">
    <property type="protein sequence ID" value="MRX80865.1"/>
    <property type="molecule type" value="Genomic_DNA"/>
</dbReference>
<keyword evidence="7" id="KW-1133">Transmembrane helix</keyword>
<keyword evidence="3" id="KW-0808">Transferase</keyword>
<evidence type="ECO:0000313" key="9">
    <source>
        <dbReference type="EMBL" id="MRX80865.1"/>
    </source>
</evidence>
<evidence type="ECO:0000313" key="10">
    <source>
        <dbReference type="Proteomes" id="UP000470010"/>
    </source>
</evidence>
<keyword evidence="6" id="KW-0067">ATP-binding</keyword>
<dbReference type="PANTHER" id="PTHR43289:SF6">
    <property type="entry name" value="SERINE_THREONINE-PROTEIN KINASE NEKL-3"/>
    <property type="match status" value="1"/>
</dbReference>
<evidence type="ECO:0000256" key="6">
    <source>
        <dbReference type="ARBA" id="ARBA00022840"/>
    </source>
</evidence>
<keyword evidence="7" id="KW-0472">Membrane</keyword>
<dbReference type="PROSITE" id="PS00109">
    <property type="entry name" value="PROTEIN_KINASE_TYR"/>
    <property type="match status" value="1"/>
</dbReference>
<dbReference type="RefSeq" id="WP_144688897.1">
    <property type="nucleotide sequence ID" value="NZ_VLLQ01000014.1"/>
</dbReference>
<dbReference type="SMART" id="SM00220">
    <property type="entry name" value="S_TKc"/>
    <property type="match status" value="1"/>
</dbReference>
<dbReference type="Proteomes" id="UP000470010">
    <property type="component" value="Unassembled WGS sequence"/>
</dbReference>
<dbReference type="SUPFAM" id="SSF56112">
    <property type="entry name" value="Protein kinase-like (PK-like)"/>
    <property type="match status" value="1"/>
</dbReference>
<keyword evidence="7" id="KW-0812">Transmembrane</keyword>
<comment type="caution">
    <text evidence="9">The sequence shown here is derived from an EMBL/GenBank/DDBJ whole genome shotgun (WGS) entry which is preliminary data.</text>
</comment>
<organism evidence="9 10">
    <name type="scientific">Enorma shizhengliae</name>
    <dbReference type="NCBI Taxonomy" id="2606615"/>
    <lineage>
        <taxon>Bacteria</taxon>
        <taxon>Bacillati</taxon>
        <taxon>Actinomycetota</taxon>
        <taxon>Coriobacteriia</taxon>
        <taxon>Coriobacteriales</taxon>
        <taxon>Coriobacteriaceae</taxon>
        <taxon>Enorma</taxon>
    </lineage>
</organism>
<dbReference type="Pfam" id="PF00069">
    <property type="entry name" value="Pkinase"/>
    <property type="match status" value="1"/>
</dbReference>
<dbReference type="Gene3D" id="1.10.510.10">
    <property type="entry name" value="Transferase(Phosphotransferase) domain 1"/>
    <property type="match status" value="1"/>
</dbReference>
<gene>
    <name evidence="9" type="ORF">GJE22_09760</name>
</gene>
<dbReference type="PROSITE" id="PS50011">
    <property type="entry name" value="PROTEIN_KINASE_DOM"/>
    <property type="match status" value="1"/>
</dbReference>
<dbReference type="AlphaFoldDB" id="A0A7K0GAM6"/>
<sequence length="561" mass="59927">MSQDGKRVLHGMNIDDVYVVERQLAHGVDGVTELVSLDGTGPFVRKRIPTDRAHRMVWAALSECDSPHLPHVHAVYEMPDEYVVVYDYVPGKTLEDAMGERGHLPLVEVAPILASLCEATAELHAHGIIHADIAPRNVVLAADGAHLIDFGIAQMAFDEPKRDDAAWGTRGFAAPEQHGFAAMDARSDIYAIGRLAGYLLTGAVLPDKTFEGELRCSGVVPEGVCRVLGRACAFEPSARYQTAKDLATAFAAACAGDAAPASQSTPPVGWPAYEQNATYARQPAPHDSEPIKRSGERPPLYRKVIMLALTALAIACAITAMYLLVSDRSTPHRAQQDTPISMLANSSGGYEDTGDAYAGNSSTDLVEKAVEGLRIAESTWYVSNGFVHYAIAIENASDDVVALFPTVTITGRAEDGSVLFSSEQVLNELYPGETRYWGSIAGDGSSVPASVEFSMSRPADGEVQAASGEPSRLSVSNVSTRRNQFSDVVVTGEVTLESLSAGSTASQVQVIAIGRDAQGAMVFGFEGYVSLPAEGDTVPFGVTSFDDVPEFETVEVYAYTW</sequence>
<dbReference type="GO" id="GO:0005524">
    <property type="term" value="F:ATP binding"/>
    <property type="evidence" value="ECO:0007669"/>
    <property type="project" value="UniProtKB-KW"/>
</dbReference>
<dbReference type="EC" id="2.7.11.1" evidence="1"/>
<dbReference type="InterPro" id="IPR000719">
    <property type="entry name" value="Prot_kinase_dom"/>
</dbReference>
<dbReference type="PANTHER" id="PTHR43289">
    <property type="entry name" value="MITOGEN-ACTIVATED PROTEIN KINASE KINASE KINASE 20-RELATED"/>
    <property type="match status" value="1"/>
</dbReference>
<evidence type="ECO:0000256" key="4">
    <source>
        <dbReference type="ARBA" id="ARBA00022741"/>
    </source>
</evidence>
<feature type="transmembrane region" description="Helical" evidence="7">
    <location>
        <begin position="304"/>
        <end position="325"/>
    </location>
</feature>
<dbReference type="InterPro" id="IPR011009">
    <property type="entry name" value="Kinase-like_dom_sf"/>
</dbReference>
<keyword evidence="5 9" id="KW-0418">Kinase</keyword>
<reference evidence="10" key="1">
    <citation type="submission" date="2019-08" db="EMBL/GenBank/DDBJ databases">
        <title>Arthrobacter sp. nov., isolated from plateau pika and Tibetan wild ass.</title>
        <authorList>
            <person name="Ge Y."/>
        </authorList>
    </citation>
    <scope>NUCLEOTIDE SEQUENCE [LARGE SCALE GENOMIC DNA]</scope>
    <source>
        <strain evidence="10">HF-1365</strain>
    </source>
</reference>